<dbReference type="OrthoDB" id="4733706at2759"/>
<sequence>MISQIKSGAFLGAVLAAGVIAGPVAVKDIQIAPALQERGSIALGTYSLSATLENDAISIGAAAQVGPVGAAAELVIECVDCRTWGNAVVSTSGVQKDDSLIGEIVEFFENPIDTIVSAFDLDVRVDFENVGGHIELDVKAAAGASVSIPIFESDISAGIPCSEDVSVGLFLAVDLVFAVDAAIDVEAGFEFSLPEGTYITVDPLTGDIVDKNFAGGALSQLPITVIAGEATIEAALRVRVQAGTTVEVFGTGFDFELGIYVDLLEYTAVILGESHDCGLYITESVDLAVGVFALAVLEIDYHKFLAIPAEIVVLLKLDLPSLCLPAGGSGHHSATGYPTLPTQTGYPTGYPTHTEGGYPTQSEGGYPTHSEGGYPTQSEGGYPTHTKSAPSGYPTQSEGGYPTHSEGGYPHTLKVVILRTLKEAIQPTPRVLLLDTQPTLKADTRPSLKAAIQLTLREAIQPSLKEATPRTLKEAILRTPRALLLDTQLTLKAAIQPSLKEVTPRTLKEVILLTPRVLLLDIQPMLLLDIQPSLKAAIPHTLKAAIPHTLKAAIQPTLKEVILHTLREVILLTPRALRLDTQPSLKAAIPLTPREVIRHTLKAAIQPTPREVTQPTLKADTQPTLREVIQHTQRELLLDIPLTRKAATPATPRAPHIQLTLKEAIPLTLRAAIPLTRKAVILPSQPPVLFLIQRTLVPGQVTQAIQLAPPLRPPPTQPQHITLPLPTLSLLAPLLFYTALRALRLMTATEQPTTTAAATYPANTPSSIAYPQSLTPVSTPIPSTVYVPSVVTPTYAMPTATSYSVLNPGYTVAPTSVTVAPVYPTYPGGASPSGVIAPTGYSTGSAPSYTSAPVYTGSAARTSGTVISALAVAFFGAVALM</sequence>
<dbReference type="InParanoid" id="A0A0C3E0I1"/>
<reference evidence="3" key="2">
    <citation type="submission" date="2015-01" db="EMBL/GenBank/DDBJ databases">
        <title>Evolutionary Origins and Diversification of the Mycorrhizal Mutualists.</title>
        <authorList>
            <consortium name="DOE Joint Genome Institute"/>
            <consortium name="Mycorrhizal Genomics Consortium"/>
            <person name="Kohler A."/>
            <person name="Kuo A."/>
            <person name="Nagy L.G."/>
            <person name="Floudas D."/>
            <person name="Copeland A."/>
            <person name="Barry K.W."/>
            <person name="Cichocki N."/>
            <person name="Veneault-Fourrey C."/>
            <person name="LaButti K."/>
            <person name="Lindquist E.A."/>
            <person name="Lipzen A."/>
            <person name="Lundell T."/>
            <person name="Morin E."/>
            <person name="Murat C."/>
            <person name="Riley R."/>
            <person name="Ohm R."/>
            <person name="Sun H."/>
            <person name="Tunlid A."/>
            <person name="Henrissat B."/>
            <person name="Grigoriev I.V."/>
            <person name="Hibbett D.S."/>
            <person name="Martin F."/>
        </authorList>
    </citation>
    <scope>NUCLEOTIDE SEQUENCE [LARGE SCALE GENOMIC DNA]</scope>
    <source>
        <strain evidence="3">Zn</strain>
    </source>
</reference>
<dbReference type="HOGENOM" id="CLU_326797_0_0_1"/>
<evidence type="ECO:0000256" key="1">
    <source>
        <dbReference type="SAM" id="MobiDB-lite"/>
    </source>
</evidence>
<evidence type="ECO:0000313" key="3">
    <source>
        <dbReference type="Proteomes" id="UP000054321"/>
    </source>
</evidence>
<dbReference type="AlphaFoldDB" id="A0A0C3E0I1"/>
<dbReference type="Proteomes" id="UP000054321">
    <property type="component" value="Unassembled WGS sequence"/>
</dbReference>
<feature type="compositionally biased region" description="Low complexity" evidence="1">
    <location>
        <begin position="335"/>
        <end position="360"/>
    </location>
</feature>
<dbReference type="STRING" id="913774.A0A0C3E0I1"/>
<accession>A0A0C3E0I1</accession>
<reference evidence="2 3" key="1">
    <citation type="submission" date="2014-04" db="EMBL/GenBank/DDBJ databases">
        <authorList>
            <consortium name="DOE Joint Genome Institute"/>
            <person name="Kuo A."/>
            <person name="Martino E."/>
            <person name="Perotto S."/>
            <person name="Kohler A."/>
            <person name="Nagy L.G."/>
            <person name="Floudas D."/>
            <person name="Copeland A."/>
            <person name="Barry K.W."/>
            <person name="Cichocki N."/>
            <person name="Veneault-Fourrey C."/>
            <person name="LaButti K."/>
            <person name="Lindquist E.A."/>
            <person name="Lipzen A."/>
            <person name="Lundell T."/>
            <person name="Morin E."/>
            <person name="Murat C."/>
            <person name="Sun H."/>
            <person name="Tunlid A."/>
            <person name="Henrissat B."/>
            <person name="Grigoriev I.V."/>
            <person name="Hibbett D.S."/>
            <person name="Martin F."/>
            <person name="Nordberg H.P."/>
            <person name="Cantor M.N."/>
            <person name="Hua S.X."/>
        </authorList>
    </citation>
    <scope>NUCLEOTIDE SEQUENCE [LARGE SCALE GENOMIC DNA]</scope>
    <source>
        <strain evidence="2 3">Zn</strain>
    </source>
</reference>
<keyword evidence="3" id="KW-1185">Reference proteome</keyword>
<dbReference type="EMBL" id="KN832870">
    <property type="protein sequence ID" value="KIN07828.1"/>
    <property type="molecule type" value="Genomic_DNA"/>
</dbReference>
<name>A0A0C3E0I1_OIDMZ</name>
<evidence type="ECO:0000313" key="2">
    <source>
        <dbReference type="EMBL" id="KIN07828.1"/>
    </source>
</evidence>
<feature type="region of interest" description="Disordered" evidence="1">
    <location>
        <begin position="331"/>
        <end position="407"/>
    </location>
</feature>
<feature type="compositionally biased region" description="Polar residues" evidence="1">
    <location>
        <begin position="375"/>
        <end position="398"/>
    </location>
</feature>
<protein>
    <submittedName>
        <fullName evidence="2">Uncharacterized protein</fullName>
    </submittedName>
</protein>
<organism evidence="2 3">
    <name type="scientific">Oidiodendron maius (strain Zn)</name>
    <dbReference type="NCBI Taxonomy" id="913774"/>
    <lineage>
        <taxon>Eukaryota</taxon>
        <taxon>Fungi</taxon>
        <taxon>Dikarya</taxon>
        <taxon>Ascomycota</taxon>
        <taxon>Pezizomycotina</taxon>
        <taxon>Leotiomycetes</taxon>
        <taxon>Leotiomycetes incertae sedis</taxon>
        <taxon>Myxotrichaceae</taxon>
        <taxon>Oidiodendron</taxon>
    </lineage>
</organism>
<proteinExistence type="predicted"/>
<gene>
    <name evidence="2" type="ORF">OIDMADRAFT_140342</name>
</gene>